<comment type="caution">
    <text evidence="1">The sequence shown here is derived from an EMBL/GenBank/DDBJ whole genome shotgun (WGS) entry which is preliminary data.</text>
</comment>
<proteinExistence type="predicted"/>
<organism evidence="1 2">
    <name type="scientific">Kurthia sibirica</name>
    <dbReference type="NCBI Taxonomy" id="202750"/>
    <lineage>
        <taxon>Bacteria</taxon>
        <taxon>Bacillati</taxon>
        <taxon>Bacillota</taxon>
        <taxon>Bacilli</taxon>
        <taxon>Bacillales</taxon>
        <taxon>Caryophanaceae</taxon>
        <taxon>Kurthia</taxon>
    </lineage>
</organism>
<dbReference type="Proteomes" id="UP000245938">
    <property type="component" value="Unassembled WGS sequence"/>
</dbReference>
<dbReference type="RefSeq" id="WP_109304897.1">
    <property type="nucleotide sequence ID" value="NZ_BJUF01000066.1"/>
</dbReference>
<sequence length="59" mass="6747">MTDQLEQSLLLRRSEALQSDLLQDNIAQTPLSLAEFGDFIDAYFSLCNHSEDKCNDVKR</sequence>
<dbReference type="AlphaFoldDB" id="A0A2U3AP23"/>
<accession>A0A2U3AP23</accession>
<gene>
    <name evidence="1" type="ORF">DEX24_02860</name>
</gene>
<evidence type="ECO:0000313" key="2">
    <source>
        <dbReference type="Proteomes" id="UP000245938"/>
    </source>
</evidence>
<name>A0A2U3AP23_9BACL</name>
<protein>
    <submittedName>
        <fullName evidence="1">Uncharacterized protein</fullName>
    </submittedName>
</protein>
<dbReference type="EMBL" id="QFVR01000003">
    <property type="protein sequence ID" value="PWI26292.1"/>
    <property type="molecule type" value="Genomic_DNA"/>
</dbReference>
<reference evidence="1 2" key="1">
    <citation type="submission" date="2018-05" db="EMBL/GenBank/DDBJ databases">
        <title>Kurthia sibirica genome sequence.</title>
        <authorList>
            <person name="Maclea K.S."/>
            <person name="Goen A.E."/>
        </authorList>
    </citation>
    <scope>NUCLEOTIDE SEQUENCE [LARGE SCALE GENOMIC DNA]</scope>
    <source>
        <strain evidence="1 2">ATCC 49154</strain>
    </source>
</reference>
<keyword evidence="2" id="KW-1185">Reference proteome</keyword>
<evidence type="ECO:0000313" key="1">
    <source>
        <dbReference type="EMBL" id="PWI26292.1"/>
    </source>
</evidence>